<sequence length="137" mass="14489">MTRIILQGRGAIKGIAEGRALVCPETIMGWNGIDAKTGLIIEKGHPLEGACIKGAVLILPGSKGSNGWSMHFHAVKIAQVAPAAMVFTKLDSKAAVASVVLDIPVVTDLEEDPFAFIKTGNWVKVDGNEGIVEITER</sequence>
<keyword evidence="4" id="KW-1185">Reference proteome</keyword>
<keyword evidence="1" id="KW-0456">Lyase</keyword>
<feature type="domain" description="Phosphomevalonate dehydratase small subunit-like" evidence="2">
    <location>
        <begin position="29"/>
        <end position="106"/>
    </location>
</feature>
<dbReference type="PANTHER" id="PTHR36577:SF3">
    <property type="entry name" value="DUF521 DOMAIN PROTEIN (AFU_ORTHOLOGUE AFUA_6G00490)"/>
    <property type="match status" value="1"/>
</dbReference>
<dbReference type="EMBL" id="CP017634">
    <property type="protein sequence ID" value="ATW25153.1"/>
    <property type="molecule type" value="Genomic_DNA"/>
</dbReference>
<dbReference type="OrthoDB" id="9815264at2"/>
<dbReference type="GO" id="GO:0016829">
    <property type="term" value="F:lyase activity"/>
    <property type="evidence" value="ECO:0007669"/>
    <property type="project" value="UniProtKB-KW"/>
</dbReference>
<dbReference type="AlphaFoldDB" id="A0A3G1KRP0"/>
<name>A0A3G1KRP0_FORW1</name>
<dbReference type="KEGG" id="fwa:DCMF_10575"/>
<accession>A0A3G1KRP0</accession>
<dbReference type="PANTHER" id="PTHR36577">
    <property type="entry name" value="DUF521 DOMAIN PROTEIN (AFU_ORTHOLOGUE AFUA_6G00490)"/>
    <property type="match status" value="1"/>
</dbReference>
<protein>
    <recommendedName>
        <fullName evidence="2">Phosphomevalonate dehydratase small subunit-like domain-containing protein</fullName>
    </recommendedName>
</protein>
<evidence type="ECO:0000259" key="2">
    <source>
        <dbReference type="Pfam" id="PF01989"/>
    </source>
</evidence>
<dbReference type="Proteomes" id="UP000323521">
    <property type="component" value="Chromosome"/>
</dbReference>
<evidence type="ECO:0000256" key="1">
    <source>
        <dbReference type="ARBA" id="ARBA00023239"/>
    </source>
</evidence>
<evidence type="ECO:0000313" key="3">
    <source>
        <dbReference type="EMBL" id="ATW25153.1"/>
    </source>
</evidence>
<dbReference type="Gene3D" id="3.50.30.10">
    <property type="entry name" value="Phosphohistidine domain"/>
    <property type="match status" value="1"/>
</dbReference>
<gene>
    <name evidence="3" type="ORF">DCMF_10575</name>
</gene>
<dbReference type="RefSeq" id="WP_148134408.1">
    <property type="nucleotide sequence ID" value="NZ_CP017634.1"/>
</dbReference>
<evidence type="ECO:0000313" key="4">
    <source>
        <dbReference type="Proteomes" id="UP000323521"/>
    </source>
</evidence>
<dbReference type="SUPFAM" id="SSF52016">
    <property type="entry name" value="LeuD/IlvD-like"/>
    <property type="match status" value="1"/>
</dbReference>
<dbReference type="Pfam" id="PF01989">
    <property type="entry name" value="AcnX_swivel_put"/>
    <property type="match status" value="1"/>
</dbReference>
<proteinExistence type="predicted"/>
<reference evidence="3 4" key="1">
    <citation type="submission" date="2016-10" db="EMBL/GenBank/DDBJ databases">
        <title>Complete Genome Sequence of Peptococcaceae strain DCMF.</title>
        <authorList>
            <person name="Edwards R.J."/>
            <person name="Holland S.I."/>
            <person name="Deshpande N.P."/>
            <person name="Wong Y.K."/>
            <person name="Ertan H."/>
            <person name="Manefield M."/>
            <person name="Russell T.L."/>
            <person name="Lee M.J."/>
        </authorList>
    </citation>
    <scope>NUCLEOTIDE SEQUENCE [LARGE SCALE GENOMIC DNA]</scope>
    <source>
        <strain evidence="3 4">DCMF</strain>
    </source>
</reference>
<dbReference type="InterPro" id="IPR002840">
    <property type="entry name" value="PMDh-S-like_dom"/>
</dbReference>
<organism evidence="3 4">
    <name type="scientific">Formimonas warabiya</name>
    <dbReference type="NCBI Taxonomy" id="1761012"/>
    <lineage>
        <taxon>Bacteria</taxon>
        <taxon>Bacillati</taxon>
        <taxon>Bacillota</taxon>
        <taxon>Clostridia</taxon>
        <taxon>Eubacteriales</taxon>
        <taxon>Peptococcaceae</taxon>
        <taxon>Candidatus Formimonas</taxon>
    </lineage>
</organism>